<keyword evidence="5" id="KW-0067">ATP-binding</keyword>
<dbReference type="Gene3D" id="3.40.50.300">
    <property type="entry name" value="P-loop containing nucleotide triphosphate hydrolases"/>
    <property type="match status" value="2"/>
</dbReference>
<evidence type="ECO:0000256" key="5">
    <source>
        <dbReference type="ARBA" id="ARBA00022840"/>
    </source>
</evidence>
<dbReference type="InterPro" id="IPR027417">
    <property type="entry name" value="P-loop_NTPase"/>
</dbReference>
<dbReference type="PROSITE" id="PS51192">
    <property type="entry name" value="HELICASE_ATP_BIND_1"/>
    <property type="match status" value="1"/>
</dbReference>
<feature type="domain" description="Helicase C-terminal" evidence="7">
    <location>
        <begin position="366"/>
        <end position="540"/>
    </location>
</feature>
<dbReference type="CDD" id="cd17917">
    <property type="entry name" value="DEXHc_RHA-like"/>
    <property type="match status" value="1"/>
</dbReference>
<dbReference type="RefSeq" id="XP_029347052.1">
    <property type="nucleotide sequence ID" value="XM_029491192.1"/>
</dbReference>
<dbReference type="CDD" id="cd18791">
    <property type="entry name" value="SF2_C_RHA"/>
    <property type="match status" value="1"/>
</dbReference>
<reference evidence="8" key="2">
    <citation type="submission" date="2022-06" db="UniProtKB">
        <authorList>
            <consortium name="EnsemblMetazoa"/>
        </authorList>
    </citation>
    <scope>IDENTIFICATION</scope>
</reference>
<dbReference type="SMART" id="SM00847">
    <property type="entry name" value="HA2"/>
    <property type="match status" value="1"/>
</dbReference>
<dbReference type="KEGG" id="api:100166308"/>
<dbReference type="GeneID" id="100166308"/>
<organism evidence="8 9">
    <name type="scientific">Acyrthosiphon pisum</name>
    <name type="common">Pea aphid</name>
    <dbReference type="NCBI Taxonomy" id="7029"/>
    <lineage>
        <taxon>Eukaryota</taxon>
        <taxon>Metazoa</taxon>
        <taxon>Ecdysozoa</taxon>
        <taxon>Arthropoda</taxon>
        <taxon>Hexapoda</taxon>
        <taxon>Insecta</taxon>
        <taxon>Pterygota</taxon>
        <taxon>Neoptera</taxon>
        <taxon>Paraneoptera</taxon>
        <taxon>Hemiptera</taxon>
        <taxon>Sternorrhyncha</taxon>
        <taxon>Aphidomorpha</taxon>
        <taxon>Aphidoidea</taxon>
        <taxon>Aphididae</taxon>
        <taxon>Macrosiphini</taxon>
        <taxon>Acyrthosiphon</taxon>
    </lineage>
</organism>
<dbReference type="InterPro" id="IPR013087">
    <property type="entry name" value="Znf_C2H2_type"/>
</dbReference>
<protein>
    <recommendedName>
        <fullName evidence="10">RNA helicase</fullName>
    </recommendedName>
</protein>
<feature type="domain" description="Helicase ATP-binding" evidence="6">
    <location>
        <begin position="146"/>
        <end position="313"/>
    </location>
</feature>
<dbReference type="Pfam" id="PF00271">
    <property type="entry name" value="Helicase_C"/>
    <property type="match status" value="1"/>
</dbReference>
<accession>A0A8R2JTN6</accession>
<dbReference type="InterPro" id="IPR014001">
    <property type="entry name" value="Helicase_ATP-bd"/>
</dbReference>
<dbReference type="Pfam" id="PF21010">
    <property type="entry name" value="HA2_C"/>
    <property type="match status" value="1"/>
</dbReference>
<dbReference type="SMART" id="SM00490">
    <property type="entry name" value="HELICc"/>
    <property type="match status" value="1"/>
</dbReference>
<sequence length="1461" mass="167941">MVYWYLNSIFCEKIDTMSTWQQFAKGNIEKKILPGSDLHNYSRHEYNSNLTQSSHSHGDYDEYGRCYVNTGLNEYEKENEEYNELSKKALHDSNMSSVDTISNVNSVADLKDLDIDEIKLFEHYKFKDPSNKSNDLEIAAFKDKIITTINCNSTVVISGATGCGKSTQVPQFILDDCMSKKKHCNIIVTQPRRIAAISVSKQVNKERGWRDGLLVGYQVGRKKDFDPTTTKILYCTTGILLLKIIKAKSLAEFSHIILDEVHERTLEMDFLLLIIKKLQKKNCQSTRVILMSATADALQLQDYFGDYYGHPYNRHVTAPLIKVEKPSNYTILTHYLDDLYGLIPAARRMEFGKSHIDEAGFMTAVQLVKAFDEMKVDDDAKKSVLIFLPGIYEIEEMHRRMEDLMASENHKWILIPLHSSITSEEQNRVFIQAPLNHRKIILSTNIAESSITVPDVFFVIDFCLMKQLKNEMRSNYSMLIMSWASKSNCNQRAGRVGRVADGRVYRLIPKMKFSELEDHELPEMSRCSLSRVILMSKILDMGTPKQLLASALDPPDLTNIILTIRTLKQVGALLSTVNGVISSMDGDITYMGKVMAQLPLDPPMSKLIYFGYIFNILNEAIIMACGLSLKSIFSQPFNQRLDAYTQKLTWANYSCSDPIAYIGAYQSWLANKPEFDRNRHFENSWASKNYIQLSAMRELYDLIDDVSNRLNRSFGIVANSGKMKWIKPEEKAMACKVILAGAFYPNYFVRGTTNAYMDEHEVLKTLNEHNPYKTVYFTGFPNDQPKELYKEAIESLFPKKFVGKPTAYFSTSNKVYVEFPMSNISNKTSNNNNQYGEKNQLVPGNISYGVYVAIKMRTLNFNFKIPLLKPNDAKKKVELLTQQLAAQEITQKEVLPIEHCILEEIESNDRAILITVSYFESVDRFWAQLKDAKYVNILYKLWNFVNEEISLIKTNSNDLVISGIYIVIHEEEKYRGKLIEFPRGSKKEYKFLLIDFGEVVQLCIEKIFNIEDEDTKKKVYSFPTLAFQCKIAKIRAPINGQLQAFWSEDTKDVVIKKLIYSIVDGVVSFEDLTYKDEEEVISISEYLIQNKLATRTEESFASKIDHEKRLKLIGCVKNEMHQKSNVPCLNMKSPTEEESFTIHNLKGPISPLEMSVKGISRNSAPKLIKIESQSVNSVLLDSDPNDYYERLFVAGNVCLNENDRLTLWDTTMMPNIAGMPAIICMMFSPCVEIRYNSSYTKMIGAICGLGYNPETCRPLFEDNDIEITFDIVIDHNFLNKINVIRMLLNRCVNPEDEEGPGDIFEIQHNLQMSLIDIFSQPNKFKGPEPYARKYLWSEIRKSRLLSPYQENSPVNHPMAGSDVYKLLWATVLSPKMSAIECKELMFKLSKIKRLEECLNFNNYTSDRCLEELRCPLCDLVFTNTPSMLMHFDNYQHVERYKLAREELQLHYTGPFRDIKNL</sequence>
<evidence type="ECO:0000259" key="6">
    <source>
        <dbReference type="PROSITE" id="PS51192"/>
    </source>
</evidence>
<dbReference type="Gene3D" id="2.30.30.140">
    <property type="match status" value="1"/>
</dbReference>
<dbReference type="InterPro" id="IPR035437">
    <property type="entry name" value="SNase_OB-fold_sf"/>
</dbReference>
<dbReference type="InterPro" id="IPR011545">
    <property type="entry name" value="DEAD/DEAH_box_helicase_dom"/>
</dbReference>
<dbReference type="Gene3D" id="1.20.120.1080">
    <property type="match status" value="1"/>
</dbReference>
<dbReference type="GO" id="GO:0004386">
    <property type="term" value="F:helicase activity"/>
    <property type="evidence" value="ECO:0007669"/>
    <property type="project" value="TreeGrafter"/>
</dbReference>
<evidence type="ECO:0000256" key="3">
    <source>
        <dbReference type="ARBA" id="ARBA00022741"/>
    </source>
</evidence>
<evidence type="ECO:0000256" key="4">
    <source>
        <dbReference type="ARBA" id="ARBA00022801"/>
    </source>
</evidence>
<dbReference type="Proteomes" id="UP000007819">
    <property type="component" value="Chromosome A3"/>
</dbReference>
<evidence type="ECO:0000256" key="2">
    <source>
        <dbReference type="ARBA" id="ARBA00022490"/>
    </source>
</evidence>
<evidence type="ECO:0000313" key="9">
    <source>
        <dbReference type="Proteomes" id="UP000007819"/>
    </source>
</evidence>
<name>A0A8R2JTN6_ACYPI</name>
<dbReference type="OrthoDB" id="66977at2759"/>
<comment type="subcellular location">
    <subcellularLocation>
        <location evidence="1">Cytoplasm</location>
    </subcellularLocation>
</comment>
<proteinExistence type="predicted"/>
<dbReference type="PANTHER" id="PTHR18934">
    <property type="entry name" value="ATP-DEPENDENT RNA HELICASE"/>
    <property type="match status" value="1"/>
</dbReference>
<evidence type="ECO:0000259" key="7">
    <source>
        <dbReference type="PROSITE" id="PS51194"/>
    </source>
</evidence>
<dbReference type="Pfam" id="PF00270">
    <property type="entry name" value="DEAD"/>
    <property type="match status" value="1"/>
</dbReference>
<dbReference type="GO" id="GO:0005524">
    <property type="term" value="F:ATP binding"/>
    <property type="evidence" value="ECO:0007669"/>
    <property type="project" value="UniProtKB-KW"/>
</dbReference>
<dbReference type="PROSITE" id="PS00028">
    <property type="entry name" value="ZINC_FINGER_C2H2_1"/>
    <property type="match status" value="1"/>
</dbReference>
<dbReference type="InterPro" id="IPR007502">
    <property type="entry name" value="Helicase-assoc_dom"/>
</dbReference>
<dbReference type="EnsemblMetazoa" id="XM_029491192.1">
    <property type="protein sequence ID" value="XP_029347052.1"/>
    <property type="gene ID" value="LOC100166308"/>
</dbReference>
<keyword evidence="3" id="KW-0547">Nucleotide-binding</keyword>
<dbReference type="SMART" id="SM00487">
    <property type="entry name" value="DEXDc"/>
    <property type="match status" value="1"/>
</dbReference>
<evidence type="ECO:0000256" key="1">
    <source>
        <dbReference type="ARBA" id="ARBA00004496"/>
    </source>
</evidence>
<dbReference type="CTD" id="41919"/>
<dbReference type="GO" id="GO:0005737">
    <property type="term" value="C:cytoplasm"/>
    <property type="evidence" value="ECO:0007669"/>
    <property type="project" value="UniProtKB-SubCell"/>
</dbReference>
<keyword evidence="9" id="KW-1185">Reference proteome</keyword>
<dbReference type="SUPFAM" id="SSF52540">
    <property type="entry name" value="P-loop containing nucleoside triphosphate hydrolases"/>
    <property type="match status" value="1"/>
</dbReference>
<dbReference type="PROSITE" id="PS51194">
    <property type="entry name" value="HELICASE_CTER"/>
    <property type="match status" value="1"/>
</dbReference>
<evidence type="ECO:0000313" key="8">
    <source>
        <dbReference type="EnsemblMetazoa" id="XP_029347052.1"/>
    </source>
</evidence>
<dbReference type="GO" id="GO:0016787">
    <property type="term" value="F:hydrolase activity"/>
    <property type="evidence" value="ECO:0007669"/>
    <property type="project" value="UniProtKB-KW"/>
</dbReference>
<dbReference type="InterPro" id="IPR002464">
    <property type="entry name" value="DNA/RNA_helicase_DEAH_CS"/>
</dbReference>
<reference evidence="9" key="1">
    <citation type="submission" date="2010-06" db="EMBL/GenBank/DDBJ databases">
        <authorList>
            <person name="Jiang H."/>
            <person name="Abraham K."/>
            <person name="Ali S."/>
            <person name="Alsbrooks S.L."/>
            <person name="Anim B.N."/>
            <person name="Anosike U.S."/>
            <person name="Attaway T."/>
            <person name="Bandaranaike D.P."/>
            <person name="Battles P.K."/>
            <person name="Bell S.N."/>
            <person name="Bell A.V."/>
            <person name="Beltran B."/>
            <person name="Bickham C."/>
            <person name="Bustamante Y."/>
            <person name="Caleb T."/>
            <person name="Canada A."/>
            <person name="Cardenas V."/>
            <person name="Carter K."/>
            <person name="Chacko J."/>
            <person name="Chandrabose M.N."/>
            <person name="Chavez D."/>
            <person name="Chavez A."/>
            <person name="Chen L."/>
            <person name="Chu H.-S."/>
            <person name="Claassen K.J."/>
            <person name="Cockrell R."/>
            <person name="Collins M."/>
            <person name="Cooper J.A."/>
            <person name="Cree A."/>
            <person name="Curry S.M."/>
            <person name="Da Y."/>
            <person name="Dao M.D."/>
            <person name="Das B."/>
            <person name="Davila M.-L."/>
            <person name="Davy-Carroll L."/>
            <person name="Denson S."/>
            <person name="Dinh H."/>
            <person name="Ebong V.E."/>
            <person name="Edwards J.R."/>
            <person name="Egan A."/>
            <person name="El-Daye J."/>
            <person name="Escobedo L."/>
            <person name="Fernandez S."/>
            <person name="Fernando P.R."/>
            <person name="Flagg N."/>
            <person name="Forbes L.D."/>
            <person name="Fowler R.G."/>
            <person name="Fu Q."/>
            <person name="Gabisi R.A."/>
            <person name="Ganer J."/>
            <person name="Garbino Pronczuk A."/>
            <person name="Garcia R.M."/>
            <person name="Garner T."/>
            <person name="Garrett T.E."/>
            <person name="Gonzalez D.A."/>
            <person name="Hamid H."/>
            <person name="Hawkins E.S."/>
            <person name="Hirani K."/>
            <person name="Hogues M.E."/>
            <person name="Hollins B."/>
            <person name="Hsiao C.-H."/>
            <person name="Jabil R."/>
            <person name="James M.L."/>
            <person name="Jhangiani S.N."/>
            <person name="Johnson B."/>
            <person name="Johnson Q."/>
            <person name="Joshi V."/>
            <person name="Kalu J.B."/>
            <person name="Kam C."/>
            <person name="Kashfia A."/>
            <person name="Keebler J."/>
            <person name="Kisamo H."/>
            <person name="Kovar C.L."/>
            <person name="Lago L.A."/>
            <person name="Lai C.-Y."/>
            <person name="Laidlaw J."/>
            <person name="Lara F."/>
            <person name="Le T.-K."/>
            <person name="Lee S.L."/>
            <person name="Legall F.H."/>
            <person name="Lemon S.J."/>
            <person name="Lewis L.R."/>
            <person name="Li B."/>
            <person name="Liu Y."/>
            <person name="Liu Y.-S."/>
            <person name="Lopez J."/>
            <person name="Lozado R.J."/>
            <person name="Lu J."/>
            <person name="Madu R.C."/>
            <person name="Maheshwari M."/>
            <person name="Maheshwari R."/>
            <person name="Malloy K."/>
            <person name="Martinez E."/>
            <person name="Mathew T."/>
            <person name="Mercado I.C."/>
            <person name="Mercado C."/>
            <person name="Meyer B."/>
            <person name="Montgomery K."/>
            <person name="Morgan M.B."/>
            <person name="Munidasa M."/>
            <person name="Nazareth L.V."/>
            <person name="Nelson J."/>
            <person name="Ng B.M."/>
            <person name="Nguyen N.B."/>
            <person name="Nguyen P.Q."/>
            <person name="Nguyen T."/>
            <person name="Obregon M."/>
            <person name="Okwuonu G.O."/>
            <person name="Onwere C.G."/>
            <person name="Orozco G."/>
            <person name="Parra A."/>
            <person name="Patel S."/>
            <person name="Patil S."/>
            <person name="Perez A."/>
            <person name="Perez Y."/>
            <person name="Pham C."/>
            <person name="Primus E.L."/>
            <person name="Pu L.-L."/>
            <person name="Puazo M."/>
            <person name="Qin X."/>
            <person name="Quiroz J.B."/>
            <person name="Reese J."/>
            <person name="Richards S."/>
            <person name="Rives C.M."/>
            <person name="Robberts R."/>
            <person name="Ruiz S.J."/>
            <person name="Ruiz M.J."/>
            <person name="Santibanez J."/>
            <person name="Schneider B.W."/>
            <person name="Sisson I."/>
            <person name="Smith M."/>
            <person name="Sodergren E."/>
            <person name="Song X.-Z."/>
            <person name="Song B.B."/>
            <person name="Summersgill H."/>
            <person name="Thelus R."/>
            <person name="Thornton R.D."/>
            <person name="Trejos Z.Y."/>
            <person name="Usmani K."/>
            <person name="Vattathil S."/>
            <person name="Villasana D."/>
            <person name="Walker D.L."/>
            <person name="Wang S."/>
            <person name="Wang K."/>
            <person name="White C.S."/>
            <person name="Williams A.C."/>
            <person name="Williamson J."/>
            <person name="Wilson K."/>
            <person name="Woghiren I.O."/>
            <person name="Woodworth J.R."/>
            <person name="Worley K.C."/>
            <person name="Wright R.A."/>
            <person name="Wu W."/>
            <person name="Young L."/>
            <person name="Zhang L."/>
            <person name="Zhang J."/>
            <person name="Zhu Y."/>
            <person name="Muzny D.M."/>
            <person name="Weinstock G."/>
            <person name="Gibbs R.A."/>
        </authorList>
    </citation>
    <scope>NUCLEOTIDE SEQUENCE [LARGE SCALE GENOMIC DNA]</scope>
    <source>
        <strain evidence="9">LSR1</strain>
    </source>
</reference>
<dbReference type="PROSITE" id="PS00690">
    <property type="entry name" value="DEAH_ATP_HELICASE"/>
    <property type="match status" value="1"/>
</dbReference>
<evidence type="ECO:0008006" key="10">
    <source>
        <dbReference type="Google" id="ProtNLM"/>
    </source>
</evidence>
<keyword evidence="4" id="KW-0378">Hydrolase</keyword>
<dbReference type="Gene3D" id="2.40.50.90">
    <property type="match status" value="1"/>
</dbReference>
<keyword evidence="2" id="KW-0963">Cytoplasm</keyword>
<dbReference type="PANTHER" id="PTHR18934:SF113">
    <property type="entry name" value="ATP-DEPENDENT RNA HELICASE TDRD9"/>
    <property type="match status" value="1"/>
</dbReference>
<dbReference type="InterPro" id="IPR001650">
    <property type="entry name" value="Helicase_C-like"/>
</dbReference>
<dbReference type="GO" id="GO:0003723">
    <property type="term" value="F:RNA binding"/>
    <property type="evidence" value="ECO:0007669"/>
    <property type="project" value="TreeGrafter"/>
</dbReference>